<dbReference type="STRING" id="2163413.A0A4P6XJA8"/>
<dbReference type="Proteomes" id="UP000292447">
    <property type="component" value="Chromosome I"/>
</dbReference>
<dbReference type="PANTHER" id="PTHR46468:SF1">
    <property type="entry name" value="SENTRIN-SPECIFIC PROTEASE 8"/>
    <property type="match status" value="1"/>
</dbReference>
<evidence type="ECO:0000256" key="2">
    <source>
        <dbReference type="ARBA" id="ARBA00022670"/>
    </source>
</evidence>
<evidence type="ECO:0000256" key="1">
    <source>
        <dbReference type="ARBA" id="ARBA00005234"/>
    </source>
</evidence>
<sequence length="354" mass="40732">MLYVLNPYKGLCLSSEKCPKMDLIYSDGLDQFDWLLALPEVEITTTSAELAVELPKKKGKEARKERKELRKLRKASQLAAVLHAKSSRDGNILSPPSDEEFNPYVAKKRIKDLHLQIIRSAKGEGDTKLFKCGLVDIYKLDVLYLLPEEWLNDNNISFMYEMIVTHFLKEHDFGFHIQLLFPAITQLILHFPIEEDLQSILPMKDLAKLRVIFLPFNFIDENDYADLENANNGDHWALCVLSMVEKKLFVYDSMAMEGEDDALLHKLAQRLQKTLFKPNEKITIVKMKCDQQQNFDDCGVFLIMFSCFLIAQLVSGEPTDLSVAHVKFNPLLARLKIMEIVYKLSQENNGQLEN</sequence>
<evidence type="ECO:0000313" key="6">
    <source>
        <dbReference type="EMBL" id="QBM85594.1"/>
    </source>
</evidence>
<dbReference type="GO" id="GO:0000338">
    <property type="term" value="P:protein deneddylation"/>
    <property type="evidence" value="ECO:0007669"/>
    <property type="project" value="TreeGrafter"/>
</dbReference>
<accession>A0A4P6XJA8</accession>
<proteinExistence type="inferred from homology"/>
<name>A0A4P6XJA8_9ASCO</name>
<evidence type="ECO:0000313" key="7">
    <source>
        <dbReference type="Proteomes" id="UP000292447"/>
    </source>
</evidence>
<dbReference type="GO" id="GO:0006508">
    <property type="term" value="P:proteolysis"/>
    <property type="evidence" value="ECO:0007669"/>
    <property type="project" value="UniProtKB-KW"/>
</dbReference>
<evidence type="ECO:0000256" key="3">
    <source>
        <dbReference type="ARBA" id="ARBA00022801"/>
    </source>
</evidence>
<dbReference type="PROSITE" id="PS50600">
    <property type="entry name" value="ULP_PROTEASE"/>
    <property type="match status" value="1"/>
</dbReference>
<keyword evidence="3" id="KW-0378">Hydrolase</keyword>
<dbReference type="Pfam" id="PF02902">
    <property type="entry name" value="Peptidase_C48"/>
    <property type="match status" value="1"/>
</dbReference>
<evidence type="ECO:0000256" key="4">
    <source>
        <dbReference type="ARBA" id="ARBA00022807"/>
    </source>
</evidence>
<dbReference type="GO" id="GO:0019784">
    <property type="term" value="F:deNEDDylase activity"/>
    <property type="evidence" value="ECO:0007669"/>
    <property type="project" value="InterPro"/>
</dbReference>
<dbReference type="SUPFAM" id="SSF54001">
    <property type="entry name" value="Cysteine proteinases"/>
    <property type="match status" value="1"/>
</dbReference>
<dbReference type="EMBL" id="CP034456">
    <property type="protein sequence ID" value="QBM85594.1"/>
    <property type="molecule type" value="Genomic_DNA"/>
</dbReference>
<dbReference type="InterPro" id="IPR044613">
    <property type="entry name" value="Nep1/2-like"/>
</dbReference>
<dbReference type="Gene3D" id="3.40.395.10">
    <property type="entry name" value="Adenoviral Proteinase, Chain A"/>
    <property type="match status" value="1"/>
</dbReference>
<comment type="similarity">
    <text evidence="1">Belongs to the peptidase C48 family.</text>
</comment>
<evidence type="ECO:0000259" key="5">
    <source>
        <dbReference type="PROSITE" id="PS50600"/>
    </source>
</evidence>
<keyword evidence="7" id="KW-1185">Reference proteome</keyword>
<dbReference type="AlphaFoldDB" id="A0A4P6XJA8"/>
<dbReference type="InterPro" id="IPR038765">
    <property type="entry name" value="Papain-like_cys_pep_sf"/>
</dbReference>
<keyword evidence="4" id="KW-0788">Thiol protease</keyword>
<dbReference type="PANTHER" id="PTHR46468">
    <property type="entry name" value="SENTRIN-SPECIFIC PROTEASE 8"/>
    <property type="match status" value="1"/>
</dbReference>
<feature type="domain" description="Ubiquitin-like protease family profile" evidence="5">
    <location>
        <begin position="135"/>
        <end position="309"/>
    </location>
</feature>
<protein>
    <submittedName>
        <fullName evidence="6">Sentrin-specific protease 8</fullName>
    </submittedName>
</protein>
<organism evidence="6 7">
    <name type="scientific">Metschnikowia aff. pulcherrima</name>
    <dbReference type="NCBI Taxonomy" id="2163413"/>
    <lineage>
        <taxon>Eukaryota</taxon>
        <taxon>Fungi</taxon>
        <taxon>Dikarya</taxon>
        <taxon>Ascomycota</taxon>
        <taxon>Saccharomycotina</taxon>
        <taxon>Pichiomycetes</taxon>
        <taxon>Metschnikowiaceae</taxon>
        <taxon>Metschnikowia</taxon>
    </lineage>
</organism>
<dbReference type="InterPro" id="IPR003653">
    <property type="entry name" value="Peptidase_C48_C"/>
</dbReference>
<dbReference type="GO" id="GO:0008234">
    <property type="term" value="F:cysteine-type peptidase activity"/>
    <property type="evidence" value="ECO:0007669"/>
    <property type="project" value="UniProtKB-KW"/>
</dbReference>
<reference evidence="7" key="1">
    <citation type="submission" date="2019-03" db="EMBL/GenBank/DDBJ databases">
        <title>Snf2 controls pulcherriminic acid biosynthesis and connects pigmentation and antifungal activity of the yeast Metschnikowia pulcherrima.</title>
        <authorList>
            <person name="Gore-Lloyd D."/>
            <person name="Sumann I."/>
            <person name="Brachmann A.O."/>
            <person name="Schneeberger K."/>
            <person name="Ortiz-Merino R.A."/>
            <person name="Moreno-Beltran M."/>
            <person name="Schlaefli M."/>
            <person name="Kirner P."/>
            <person name="Santos Kron A."/>
            <person name="Wolfe K.H."/>
            <person name="Piel J."/>
            <person name="Ahrens C.H."/>
            <person name="Henk D."/>
            <person name="Freimoser F.M."/>
        </authorList>
    </citation>
    <scope>NUCLEOTIDE SEQUENCE [LARGE SCALE GENOMIC DNA]</scope>
    <source>
        <strain evidence="7">APC 1.2</strain>
    </source>
</reference>
<gene>
    <name evidence="6" type="primary">MPUL0A02160</name>
    <name evidence="6" type="ORF">METSCH_A02160</name>
</gene>
<keyword evidence="2 6" id="KW-0645">Protease</keyword>